<feature type="region of interest" description="Disordered" evidence="2">
    <location>
        <begin position="622"/>
        <end position="681"/>
    </location>
</feature>
<evidence type="ECO:0000256" key="1">
    <source>
        <dbReference type="SAM" id="Coils"/>
    </source>
</evidence>
<keyword evidence="4" id="KW-1185">Reference proteome</keyword>
<dbReference type="GeneID" id="7844738"/>
<evidence type="ECO:0000313" key="4">
    <source>
        <dbReference type="Proteomes" id="UP000009168"/>
    </source>
</evidence>
<proteinExistence type="predicted"/>
<dbReference type="AlphaFoldDB" id="Q22MA6"/>
<evidence type="ECO:0000313" key="3">
    <source>
        <dbReference type="EMBL" id="EAR86612.2"/>
    </source>
</evidence>
<dbReference type="OrthoDB" id="298589at2759"/>
<feature type="coiled-coil region" evidence="1">
    <location>
        <begin position="531"/>
        <end position="583"/>
    </location>
</feature>
<dbReference type="EMBL" id="GG662720">
    <property type="protein sequence ID" value="EAR86612.2"/>
    <property type="molecule type" value="Genomic_DNA"/>
</dbReference>
<accession>Q22MA6</accession>
<feature type="compositionally biased region" description="Polar residues" evidence="2">
    <location>
        <begin position="646"/>
        <end position="658"/>
    </location>
</feature>
<dbReference type="KEGG" id="tet:TTHERM_00037130"/>
<dbReference type="RefSeq" id="XP_977114.2">
    <property type="nucleotide sequence ID" value="XM_972021.2"/>
</dbReference>
<dbReference type="HOGENOM" id="CLU_294163_0_0_1"/>
<protein>
    <submittedName>
        <fullName evidence="3">Uncharacterized protein</fullName>
    </submittedName>
</protein>
<name>Q22MA6_TETTS</name>
<sequence length="1088" mass="128834">MEEKEGINIDFYFILWEKYKDLYHSNIGVGLPHTVVYRNQYPIAWFFTNKQDQILKKRNVSLNNDAIFHHFTTNKKTKSDVLGYFIESDPEDNSTQITYFDEIKLKAFLDNPNQRPERGILQQFIDPVGENNALYRANWCERSCIVSKKVNRKNLFHTNLNIYERCCTFEGHHIFSDECTVAGGLLPGVIRKCMERMHLHIFALSHGNSHFKRADGFFKQDQTGKVWFLWNNCYRLQLKNFYGQKNYVANTFYSNKLNMRPLSLETDIKIPKYIEKGATYDQRRPNQLEKDLLCQNCDELHKHQNFAPISYKYLIYSRDQKNKEIQVLNNKYQNEQKIKKDTLNTTLEDGDDNFKQNNKTTGITASMARLNSHVLKNDEKDDIDDLIDQINNQRDKIDNNSKITIPEIFQKIHPKMTDYTYQQIKENPKFYSKQFWVCQNCYLSLISYNQIESGCTPQLNYKQIISSFYDFRPKPLRKELTKFQQECFDMFLDENRYQQAVWQNCTKTNCIEDYQKNKKRAFQDELNKQQLAEKKKREQQAIQERNQILKKNLNEEDKQMVRIQNLREKQKKIQNHLDLIINQTLQNSFSNRPSTSLTSLSKNNNTILLQNNPLTEKYIVKKGHKRSETNDATISQRLSMDEEETCNSQSQNAIIKQQSKQDEIQEESQMRSTSYEPYGPTLMKQNFNYLKEKNQNNNQENEHQNKSLNKNRNAHSVHQIQRNQVELFKLQSPKLSSGKFVLYQPRKNDKVKQFELKRNPSLNYDQNSYQIQDSKYNKTKLNQNDSQQQENVRPQSSFDRFNTKITIQDVNNLLRSKTPSNSFGNKTYYSNAQQSMSTNISSRQTPKNVSQQVGYLMSPKYSPQIPKEFQSGPISNRQSNSKNSTNLKIKKKQLQDLYLDNMGNNLTLNQNYLGVKTQDQTEIQENLDFQSVINHYASNADHQNNNQKYIQSQTNHLQKDDQEKQNLNLTNEMQEYIQNNEIQEKQVKQESLNNFQKIQFYPKQNVVVRNFLNKKQKSLSQHNFQMANQFIQNKQIFENKIAQNSNKTYKQQIIQDLFQKYSKNIKNTFKGKNAKQIMPKFQNNLLID</sequence>
<organism evidence="3 4">
    <name type="scientific">Tetrahymena thermophila (strain SB210)</name>
    <dbReference type="NCBI Taxonomy" id="312017"/>
    <lineage>
        <taxon>Eukaryota</taxon>
        <taxon>Sar</taxon>
        <taxon>Alveolata</taxon>
        <taxon>Ciliophora</taxon>
        <taxon>Intramacronucleata</taxon>
        <taxon>Oligohymenophorea</taxon>
        <taxon>Hymenostomatida</taxon>
        <taxon>Tetrahymenina</taxon>
        <taxon>Tetrahymenidae</taxon>
        <taxon>Tetrahymena</taxon>
    </lineage>
</organism>
<gene>
    <name evidence="3" type="ORF">TTHERM_00037130</name>
</gene>
<keyword evidence="1" id="KW-0175">Coiled coil</keyword>
<evidence type="ECO:0000256" key="2">
    <source>
        <dbReference type="SAM" id="MobiDB-lite"/>
    </source>
</evidence>
<dbReference type="Proteomes" id="UP000009168">
    <property type="component" value="Unassembled WGS sequence"/>
</dbReference>
<reference evidence="4" key="1">
    <citation type="journal article" date="2006" name="PLoS Biol.">
        <title>Macronuclear genome sequence of the ciliate Tetrahymena thermophila, a model eukaryote.</title>
        <authorList>
            <person name="Eisen J.A."/>
            <person name="Coyne R.S."/>
            <person name="Wu M."/>
            <person name="Wu D."/>
            <person name="Thiagarajan M."/>
            <person name="Wortman J.R."/>
            <person name="Badger J.H."/>
            <person name="Ren Q."/>
            <person name="Amedeo P."/>
            <person name="Jones K.M."/>
            <person name="Tallon L.J."/>
            <person name="Delcher A.L."/>
            <person name="Salzberg S.L."/>
            <person name="Silva J.C."/>
            <person name="Haas B.J."/>
            <person name="Majoros W.H."/>
            <person name="Farzad M."/>
            <person name="Carlton J.M."/>
            <person name="Smith R.K. Jr."/>
            <person name="Garg J."/>
            <person name="Pearlman R.E."/>
            <person name="Karrer K.M."/>
            <person name="Sun L."/>
            <person name="Manning G."/>
            <person name="Elde N.C."/>
            <person name="Turkewitz A.P."/>
            <person name="Asai D.J."/>
            <person name="Wilkes D.E."/>
            <person name="Wang Y."/>
            <person name="Cai H."/>
            <person name="Collins K."/>
            <person name="Stewart B.A."/>
            <person name="Lee S.R."/>
            <person name="Wilamowska K."/>
            <person name="Weinberg Z."/>
            <person name="Ruzzo W.L."/>
            <person name="Wloga D."/>
            <person name="Gaertig J."/>
            <person name="Frankel J."/>
            <person name="Tsao C.-C."/>
            <person name="Gorovsky M.A."/>
            <person name="Keeling P.J."/>
            <person name="Waller R.F."/>
            <person name="Patron N.J."/>
            <person name="Cherry J.M."/>
            <person name="Stover N.A."/>
            <person name="Krieger C.J."/>
            <person name="del Toro C."/>
            <person name="Ryder H.F."/>
            <person name="Williamson S.C."/>
            <person name="Barbeau R.A."/>
            <person name="Hamilton E.P."/>
            <person name="Orias E."/>
        </authorList>
    </citation>
    <scope>NUCLEOTIDE SEQUENCE [LARGE SCALE GENOMIC DNA]</scope>
    <source>
        <strain evidence="4">SB210</strain>
    </source>
</reference>
<feature type="coiled-coil region" evidence="1">
    <location>
        <begin position="959"/>
        <end position="993"/>
    </location>
</feature>
<feature type="compositionally biased region" description="Polar residues" evidence="2">
    <location>
        <begin position="872"/>
        <end position="887"/>
    </location>
</feature>
<dbReference type="InParanoid" id="Q22MA6"/>
<feature type="region of interest" description="Disordered" evidence="2">
    <location>
        <begin position="861"/>
        <end position="887"/>
    </location>
</feature>
<feature type="region of interest" description="Disordered" evidence="2">
    <location>
        <begin position="781"/>
        <end position="800"/>
    </location>
</feature>